<name>A0ABU9BEU9_9BURK</name>
<dbReference type="EMBL" id="JBBUTF010000022">
    <property type="protein sequence ID" value="MEK8028326.1"/>
    <property type="molecule type" value="Genomic_DNA"/>
</dbReference>
<comment type="caution">
    <text evidence="4">The sequence shown here is derived from an EMBL/GenBank/DDBJ whole genome shotgun (WGS) entry which is preliminary data.</text>
</comment>
<evidence type="ECO:0000256" key="2">
    <source>
        <dbReference type="SAM" id="MobiDB-lite"/>
    </source>
</evidence>
<dbReference type="Gene3D" id="3.10.180.10">
    <property type="entry name" value="2,3-Dihydroxybiphenyl 1,2-Dioxygenase, domain 1"/>
    <property type="match status" value="2"/>
</dbReference>
<dbReference type="InterPro" id="IPR004360">
    <property type="entry name" value="Glyas_Fos-R_dOase_dom"/>
</dbReference>
<dbReference type="CDD" id="cd08342">
    <property type="entry name" value="HPPD_N_like"/>
    <property type="match status" value="1"/>
</dbReference>
<gene>
    <name evidence="4" type="ORF">AACH11_20390</name>
</gene>
<dbReference type="InterPro" id="IPR029068">
    <property type="entry name" value="Glyas_Bleomycin-R_OHBP_Dase"/>
</dbReference>
<keyword evidence="5" id="KW-1185">Reference proteome</keyword>
<sequence>MPSSAIPAASATPWREALGEMPNPLGLLGLEFVEYRTARPQALGHSLERLGFRPVARHRSREVLLYRQGDMNIIVNAHRGTDEPPLSPHGELAAVALRVRDAARAVRQLSALGAWPVHRTVEVMELNIPAIHGVGASQIYFVDRVGEFSIYDVDFIPIPGVDPRPPAIAGLHWFGIVQYIGWERMEDWCAFYRELFGFAELPDAQRFGVLPSGRILASPCGTLYWQLVEPVADALDADPDELLQRVAFGTADVMAAVAELKARGVLFVEAAQGVHSDDRGALTLPSDDGPSFEFVRDPR</sequence>
<dbReference type="Proteomes" id="UP001368500">
    <property type="component" value="Unassembled WGS sequence"/>
</dbReference>
<feature type="domain" description="VOC" evidence="3">
    <location>
        <begin position="29"/>
        <end position="144"/>
    </location>
</feature>
<feature type="domain" description="VOC" evidence="3">
    <location>
        <begin position="170"/>
        <end position="297"/>
    </location>
</feature>
<dbReference type="PROSITE" id="PS51819">
    <property type="entry name" value="VOC"/>
    <property type="match status" value="2"/>
</dbReference>
<reference evidence="4 5" key="1">
    <citation type="submission" date="2024-04" db="EMBL/GenBank/DDBJ databases">
        <title>Novel species of the genus Ideonella isolated from streams.</title>
        <authorList>
            <person name="Lu H."/>
        </authorList>
    </citation>
    <scope>NUCLEOTIDE SEQUENCE [LARGE SCALE GENOMIC DNA]</scope>
    <source>
        <strain evidence="4 5">BYS139W</strain>
    </source>
</reference>
<evidence type="ECO:0000256" key="1">
    <source>
        <dbReference type="ARBA" id="ARBA00022723"/>
    </source>
</evidence>
<protein>
    <submittedName>
        <fullName evidence="4">VOC family protein</fullName>
    </submittedName>
</protein>
<evidence type="ECO:0000259" key="3">
    <source>
        <dbReference type="PROSITE" id="PS51819"/>
    </source>
</evidence>
<dbReference type="SUPFAM" id="SSF54593">
    <property type="entry name" value="Glyoxalase/Bleomycin resistance protein/Dihydroxybiphenyl dioxygenase"/>
    <property type="match status" value="1"/>
</dbReference>
<dbReference type="InterPro" id="IPR037523">
    <property type="entry name" value="VOC_core"/>
</dbReference>
<dbReference type="Pfam" id="PF14696">
    <property type="entry name" value="Glyoxalase_5"/>
    <property type="match status" value="1"/>
</dbReference>
<dbReference type="RefSeq" id="WP_341376112.1">
    <property type="nucleotide sequence ID" value="NZ_JBBUTF010000022.1"/>
</dbReference>
<organism evidence="4 5">
    <name type="scientific">Pseudaquabacterium rugosum</name>
    <dbReference type="NCBI Taxonomy" id="2984194"/>
    <lineage>
        <taxon>Bacteria</taxon>
        <taxon>Pseudomonadati</taxon>
        <taxon>Pseudomonadota</taxon>
        <taxon>Betaproteobacteria</taxon>
        <taxon>Burkholderiales</taxon>
        <taxon>Sphaerotilaceae</taxon>
        <taxon>Pseudaquabacterium</taxon>
    </lineage>
</organism>
<keyword evidence="1" id="KW-0479">Metal-binding</keyword>
<proteinExistence type="predicted"/>
<dbReference type="Pfam" id="PF00903">
    <property type="entry name" value="Glyoxalase"/>
    <property type="match status" value="1"/>
</dbReference>
<feature type="region of interest" description="Disordered" evidence="2">
    <location>
        <begin position="279"/>
        <end position="299"/>
    </location>
</feature>
<evidence type="ECO:0000313" key="5">
    <source>
        <dbReference type="Proteomes" id="UP001368500"/>
    </source>
</evidence>
<dbReference type="InterPro" id="IPR041736">
    <property type="entry name" value="4OHPhenylPyrv_dOase_N"/>
</dbReference>
<accession>A0ABU9BEU9</accession>
<evidence type="ECO:0000313" key="4">
    <source>
        <dbReference type="EMBL" id="MEK8028326.1"/>
    </source>
</evidence>